<dbReference type="AlphaFoldDB" id="A0A0M3I910"/>
<accession>A0A0M3I910</accession>
<dbReference type="Proteomes" id="UP000036681">
    <property type="component" value="Unplaced"/>
</dbReference>
<dbReference type="PROSITE" id="PS51257">
    <property type="entry name" value="PROKAR_LIPOPROTEIN"/>
    <property type="match status" value="1"/>
</dbReference>
<keyword evidence="1" id="KW-1185">Reference proteome</keyword>
<name>A0A0M3I910_ASCLU</name>
<dbReference type="WBParaSite" id="ALUE_0001389101-mRNA-1">
    <property type="protein sequence ID" value="ALUE_0001389101-mRNA-1"/>
    <property type="gene ID" value="ALUE_0001389101"/>
</dbReference>
<evidence type="ECO:0000313" key="2">
    <source>
        <dbReference type="WBParaSite" id="ALUE_0001389101-mRNA-1"/>
    </source>
</evidence>
<proteinExistence type="predicted"/>
<organism evidence="1 2">
    <name type="scientific">Ascaris lumbricoides</name>
    <name type="common">Giant roundworm</name>
    <dbReference type="NCBI Taxonomy" id="6252"/>
    <lineage>
        <taxon>Eukaryota</taxon>
        <taxon>Metazoa</taxon>
        <taxon>Ecdysozoa</taxon>
        <taxon>Nematoda</taxon>
        <taxon>Chromadorea</taxon>
        <taxon>Rhabditida</taxon>
        <taxon>Spirurina</taxon>
        <taxon>Ascaridomorpha</taxon>
        <taxon>Ascaridoidea</taxon>
        <taxon>Ascarididae</taxon>
        <taxon>Ascaris</taxon>
    </lineage>
</organism>
<protein>
    <submittedName>
        <fullName evidence="2">Uncharacterized protein</fullName>
    </submittedName>
</protein>
<evidence type="ECO:0000313" key="1">
    <source>
        <dbReference type="Proteomes" id="UP000036681"/>
    </source>
</evidence>
<reference evidence="2" key="1">
    <citation type="submission" date="2017-02" db="UniProtKB">
        <authorList>
            <consortium name="WormBaseParasite"/>
        </authorList>
    </citation>
    <scope>IDENTIFICATION</scope>
</reference>
<sequence>MQHKIFFCESQPVVCAAAACGCFSMVGLLFGKSCVPVLGFIEPPPRTFTSSTPLSFTVSLSIRQPAVVTVSLLTDDLRLQRALSISPQQSLRFEHSTIYKFERLYVKEVGEERAKEVTSQVLPEEECNTGEEFQHGFQDYHTEYEKEKASLRIMVEACTPSASATIVSEPVLADTEIIIVSKATAQHRDRYCARAPHQDDLKGAVFFAVKVGPLERFR</sequence>